<dbReference type="InterPro" id="IPR044913">
    <property type="entry name" value="P_trefoil_dom_sf"/>
</dbReference>
<feature type="domain" description="P-type" evidence="4">
    <location>
        <begin position="201"/>
        <end position="250"/>
    </location>
</feature>
<evidence type="ECO:0000256" key="2">
    <source>
        <dbReference type="PROSITE-ProRule" id="PRU00779"/>
    </source>
</evidence>
<keyword evidence="1 2" id="KW-1015">Disulfide bond</keyword>
<dbReference type="EMBL" id="VRMN01000003">
    <property type="protein sequence ID" value="KAA8495838.1"/>
    <property type="molecule type" value="Genomic_DNA"/>
</dbReference>
<dbReference type="PANTHER" id="PTHR13826">
    <property type="entry name" value="INTESTINAL TREFOIL FACTOR-RELATED"/>
    <property type="match status" value="1"/>
</dbReference>
<dbReference type="CDD" id="cd00111">
    <property type="entry name" value="Trefoil"/>
    <property type="match status" value="2"/>
</dbReference>
<dbReference type="Gene3D" id="4.10.110.10">
    <property type="entry name" value="Spasmolytic Protein, domain 1"/>
    <property type="match status" value="2"/>
</dbReference>
<dbReference type="OrthoDB" id="10051464at2759"/>
<dbReference type="InterPro" id="IPR017994">
    <property type="entry name" value="P_trefoil_chordata"/>
</dbReference>
<feature type="signal peptide" evidence="3">
    <location>
        <begin position="1"/>
        <end position="25"/>
    </location>
</feature>
<comment type="caution">
    <text evidence="5">The sequence shown here is derived from an EMBL/GenBank/DDBJ whole genome shotgun (WGS) entry which is preliminary data.</text>
</comment>
<evidence type="ECO:0000313" key="6">
    <source>
        <dbReference type="Proteomes" id="UP000324585"/>
    </source>
</evidence>
<dbReference type="AlphaFoldDB" id="A0A5J4YXF5"/>
<feature type="chain" id="PRO_5023838854" description="P-type domain-containing protein" evidence="3">
    <location>
        <begin position="26"/>
        <end position="341"/>
    </location>
</feature>
<feature type="domain" description="P-type" evidence="4">
    <location>
        <begin position="257"/>
        <end position="306"/>
    </location>
</feature>
<gene>
    <name evidence="5" type="ORF">FVE85_1993</name>
</gene>
<accession>A0A5J4YXF5</accession>
<protein>
    <recommendedName>
        <fullName evidence="4">P-type domain-containing protein</fullName>
    </recommendedName>
</protein>
<keyword evidence="3" id="KW-0732">Signal</keyword>
<dbReference type="SMART" id="SM00018">
    <property type="entry name" value="PD"/>
    <property type="match status" value="2"/>
</dbReference>
<dbReference type="PANTHER" id="PTHR13826:SF14">
    <property type="entry name" value="TREFOIL FACTOR 2"/>
    <property type="match status" value="1"/>
</dbReference>
<dbReference type="SUPFAM" id="SSF57492">
    <property type="entry name" value="Trefoil"/>
    <property type="match status" value="2"/>
</dbReference>
<proteinExistence type="predicted"/>
<evidence type="ECO:0000256" key="1">
    <source>
        <dbReference type="ARBA" id="ARBA00023157"/>
    </source>
</evidence>
<keyword evidence="6" id="KW-1185">Reference proteome</keyword>
<evidence type="ECO:0000313" key="5">
    <source>
        <dbReference type="EMBL" id="KAA8495838.1"/>
    </source>
</evidence>
<dbReference type="PROSITE" id="PS51448">
    <property type="entry name" value="P_TREFOIL_2"/>
    <property type="match status" value="2"/>
</dbReference>
<feature type="disulfide bond" evidence="2">
    <location>
        <begin position="213"/>
        <end position="228"/>
    </location>
</feature>
<dbReference type="GO" id="GO:0005615">
    <property type="term" value="C:extracellular space"/>
    <property type="evidence" value="ECO:0007669"/>
    <property type="project" value="TreeGrafter"/>
</dbReference>
<name>A0A5J4YXF5_PORPP</name>
<dbReference type="InterPro" id="IPR000519">
    <property type="entry name" value="P_trefoil_dom"/>
</dbReference>
<evidence type="ECO:0000256" key="3">
    <source>
        <dbReference type="SAM" id="SignalP"/>
    </source>
</evidence>
<comment type="caution">
    <text evidence="2">Lacks conserved residue(s) required for the propagation of feature annotation.</text>
</comment>
<organism evidence="5 6">
    <name type="scientific">Porphyridium purpureum</name>
    <name type="common">Red alga</name>
    <name type="synonym">Porphyridium cruentum</name>
    <dbReference type="NCBI Taxonomy" id="35688"/>
    <lineage>
        <taxon>Eukaryota</taxon>
        <taxon>Rhodophyta</taxon>
        <taxon>Bangiophyceae</taxon>
        <taxon>Porphyridiales</taxon>
        <taxon>Porphyridiaceae</taxon>
        <taxon>Porphyridium</taxon>
    </lineage>
</organism>
<sequence>MSLFRSVLVSGVLAVWLVLAVSVQGQENEAGETFTPFDGLPEGFDDELELPPAFPGAEPGPTENFPDFTEFPEARPESESFFPDVLPESTESPDLAPFVDEAGFTAGGNEDPRPDFPLENNEVDFDELPADVLPPDAPARGAPTTLGDEKPDELFDDELGDGMEFAPPKYGPYHDGYLPLADKYRHDLHVLYSFEDWDTIMSCDVDSKTAESCGWDGITEKDCFARGCCFNSKASAGKDDPPSSICHFPKYTKGTPQECKVDAGRRWDCYASTVESCLEKGCCWDASMGEKAAKGSKRSPKCYRDAYYTESCMAVGHGYVLKGDNYKVKLVSETSLCKDKW</sequence>
<feature type="disulfide bond" evidence="2">
    <location>
        <begin position="203"/>
        <end position="229"/>
    </location>
</feature>
<dbReference type="Pfam" id="PF00088">
    <property type="entry name" value="Trefoil"/>
    <property type="match status" value="2"/>
</dbReference>
<evidence type="ECO:0000259" key="4">
    <source>
        <dbReference type="PROSITE" id="PS51448"/>
    </source>
</evidence>
<reference evidence="6" key="1">
    <citation type="journal article" date="2019" name="Nat. Commun.">
        <title>Expansion of phycobilisome linker gene families in mesophilic red algae.</title>
        <authorList>
            <person name="Lee J."/>
            <person name="Kim D."/>
            <person name="Bhattacharya D."/>
            <person name="Yoon H.S."/>
        </authorList>
    </citation>
    <scope>NUCLEOTIDE SEQUENCE [LARGE SCALE GENOMIC DNA]</scope>
    <source>
        <strain evidence="6">CCMP 1328</strain>
    </source>
</reference>
<dbReference type="Proteomes" id="UP000324585">
    <property type="component" value="Unassembled WGS sequence"/>
</dbReference>